<dbReference type="EMBL" id="CP021744">
    <property type="protein sequence ID" value="ARZ72610.1"/>
    <property type="molecule type" value="Genomic_DNA"/>
</dbReference>
<accession>A0A1Z2LE65</accession>
<dbReference type="OrthoDB" id="4350410at2"/>
<evidence type="ECO:0000313" key="1">
    <source>
        <dbReference type="EMBL" id="ARZ72610.1"/>
    </source>
</evidence>
<organism evidence="1 2">
    <name type="scientific">Streptomyces albireticuli</name>
    <dbReference type="NCBI Taxonomy" id="1940"/>
    <lineage>
        <taxon>Bacteria</taxon>
        <taxon>Bacillati</taxon>
        <taxon>Actinomycetota</taxon>
        <taxon>Actinomycetes</taxon>
        <taxon>Kitasatosporales</taxon>
        <taxon>Streptomycetaceae</taxon>
        <taxon>Streptomyces</taxon>
    </lineage>
</organism>
<evidence type="ECO:0008006" key="3">
    <source>
        <dbReference type="Google" id="ProtNLM"/>
    </source>
</evidence>
<reference evidence="1 2" key="1">
    <citation type="submission" date="2017-06" db="EMBL/GenBank/DDBJ databases">
        <title>Streptomyces albireticuli Genome sequencing and assembly.</title>
        <authorList>
            <person name="Wang Y."/>
            <person name="Du B."/>
            <person name="Ding Y."/>
            <person name="Liu H."/>
            <person name="Hou Q."/>
            <person name="Liu K."/>
            <person name="Yao L."/>
            <person name="Wang C."/>
        </authorList>
    </citation>
    <scope>NUCLEOTIDE SEQUENCE [LARGE SCALE GENOMIC DNA]</scope>
    <source>
        <strain evidence="1 2">MDJK11</strain>
    </source>
</reference>
<name>A0A1Z2LE65_9ACTN</name>
<protein>
    <recommendedName>
        <fullName evidence="3">RNA polymerase sigma-70 region 2 domain-containing protein</fullName>
    </recommendedName>
</protein>
<dbReference type="AlphaFoldDB" id="A0A1Z2LE65"/>
<proteinExistence type="predicted"/>
<dbReference type="Proteomes" id="UP000195755">
    <property type="component" value="Chromosome"/>
</dbReference>
<evidence type="ECO:0000313" key="2">
    <source>
        <dbReference type="Proteomes" id="UP000195755"/>
    </source>
</evidence>
<gene>
    <name evidence="1" type="ORF">SMD11_7034</name>
</gene>
<dbReference type="RefSeq" id="WP_087930176.1">
    <property type="nucleotide sequence ID" value="NZ_CP021744.1"/>
</dbReference>
<sequence>MNTPSRRGQALRGMKGLPADFTAFFSLHHRAYLRYAHLQLGDAADAQWVVEDTFGHLSRAWIHVLQQPSPAAFALAALKENVTRL</sequence>
<dbReference type="KEGG" id="salj:SMD11_7034"/>